<evidence type="ECO:0000256" key="2">
    <source>
        <dbReference type="ARBA" id="ARBA00009761"/>
    </source>
</evidence>
<reference evidence="6 10" key="4">
    <citation type="submission" date="2019-07" db="EMBL/GenBank/DDBJ databases">
        <title>Rhodotorula toruloides NBRC10032 genome sequencing.</title>
        <authorList>
            <person name="Shida Y."/>
            <person name="Takaku H."/>
            <person name="Ogasawara W."/>
            <person name="Mori K."/>
        </authorList>
    </citation>
    <scope>NUCLEOTIDE SEQUENCE [LARGE SCALE GENOMIC DNA]</scope>
    <source>
        <strain evidence="6 10">NBRC10032</strain>
    </source>
</reference>
<keyword evidence="8" id="KW-1185">Reference proteome</keyword>
<dbReference type="GO" id="GO:0035861">
    <property type="term" value="C:site of double-strand break"/>
    <property type="evidence" value="ECO:0007669"/>
    <property type="project" value="TreeGrafter"/>
</dbReference>
<dbReference type="STRING" id="5286.A0A061AG45"/>
<dbReference type="Pfam" id="PF08661">
    <property type="entry name" value="Rep_fac-A_3"/>
    <property type="match status" value="1"/>
</dbReference>
<dbReference type="GO" id="GO:0000724">
    <property type="term" value="P:double-strand break repair via homologous recombination"/>
    <property type="evidence" value="ECO:0007669"/>
    <property type="project" value="TreeGrafter"/>
</dbReference>
<comment type="subcellular location">
    <subcellularLocation>
        <location evidence="1">Nucleus</location>
    </subcellularLocation>
</comment>
<dbReference type="OrthoDB" id="188186at2759"/>
<protein>
    <submittedName>
        <fullName evidence="5 6">DNA replication factor A subunit Ssb3</fullName>
    </submittedName>
    <submittedName>
        <fullName evidence="4">RHTO0S01e14312g1_1</fullName>
    </submittedName>
    <submittedName>
        <fullName evidence="7">Replication factor A protein 3</fullName>
    </submittedName>
</protein>
<gene>
    <name evidence="5" type="primary">FGENESH: predicted gene_1.217</name>
    <name evidence="7" type="ORF">AAT19DRAFT_8611</name>
    <name evidence="5" type="ORF">BN2166_0002170</name>
    <name evidence="4" type="ORF">RHTO0S_01e14312g</name>
    <name evidence="6" type="ORF">Rt10032_c06g2736</name>
</gene>
<dbReference type="EMBL" id="LK052936">
    <property type="protein sequence ID" value="CDR36103.1"/>
    <property type="molecule type" value="Genomic_DNA"/>
</dbReference>
<evidence type="ECO:0000313" key="9">
    <source>
        <dbReference type="Proteomes" id="UP000239560"/>
    </source>
</evidence>
<keyword evidence="3" id="KW-0539">Nucleus</keyword>
<reference evidence="7 9" key="3">
    <citation type="journal article" date="2018" name="Elife">
        <title>Functional genomics of lipid metabolism in the oleaginous yeast Rhodosporidium toruloides.</title>
        <authorList>
            <person name="Coradetti S.T."/>
            <person name="Pinel D."/>
            <person name="Geiselman G."/>
            <person name="Ito M."/>
            <person name="Mondo S."/>
            <person name="Reilly M.C."/>
            <person name="Cheng Y.F."/>
            <person name="Bauer S."/>
            <person name="Grigoriev I."/>
            <person name="Gladden J.M."/>
            <person name="Simmons B.A."/>
            <person name="Brem R."/>
            <person name="Arkin A.P."/>
            <person name="Skerker J.M."/>
        </authorList>
    </citation>
    <scope>NUCLEOTIDE SEQUENCE [LARGE SCALE GENOMIC DNA]</scope>
    <source>
        <strain evidence="7 9">NBRC 0880</strain>
    </source>
</reference>
<dbReference type="Proteomes" id="UP000321518">
    <property type="component" value="Unassembled WGS sequence"/>
</dbReference>
<evidence type="ECO:0000313" key="4">
    <source>
        <dbReference type="EMBL" id="CDR36103.1"/>
    </source>
</evidence>
<dbReference type="GO" id="GO:0006260">
    <property type="term" value="P:DNA replication"/>
    <property type="evidence" value="ECO:0007669"/>
    <property type="project" value="InterPro"/>
</dbReference>
<accession>A0A061AG45</accession>
<dbReference type="GO" id="GO:0006289">
    <property type="term" value="P:nucleotide-excision repair"/>
    <property type="evidence" value="ECO:0007669"/>
    <property type="project" value="TreeGrafter"/>
</dbReference>
<evidence type="ECO:0000313" key="6">
    <source>
        <dbReference type="EMBL" id="GEM08719.1"/>
    </source>
</evidence>
<reference evidence="4" key="1">
    <citation type="journal article" date="2014" name="Genome Announc.">
        <title>Draft genome sequence of Rhodosporidium toruloides CECT1137, an oleaginous yeast of biotechnological interest.</title>
        <authorList>
            <person name="Morin N."/>
            <person name="Calcas X."/>
            <person name="Devillers H."/>
            <person name="Durrens P."/>
            <person name="Sherman D.J."/>
            <person name="Nicaud J.-M."/>
            <person name="Neuveglise C."/>
        </authorList>
    </citation>
    <scope>NUCLEOTIDE SEQUENCE</scope>
    <source>
        <strain evidence="4">CECT1137</strain>
    </source>
</reference>
<dbReference type="InterPro" id="IPR013970">
    <property type="entry name" value="Rfa2"/>
</dbReference>
<name>A0A061AG45_RHOTO</name>
<proteinExistence type="inferred from homology"/>
<dbReference type="SUPFAM" id="SSF50249">
    <property type="entry name" value="Nucleic acid-binding proteins"/>
    <property type="match status" value="1"/>
</dbReference>
<dbReference type="GO" id="GO:0006298">
    <property type="term" value="P:mismatch repair"/>
    <property type="evidence" value="ECO:0007669"/>
    <property type="project" value="TreeGrafter"/>
</dbReference>
<dbReference type="PANTHER" id="PTHR15114:SF1">
    <property type="entry name" value="REPLICATION PROTEIN A 14 KDA SUBUNIT"/>
    <property type="match status" value="1"/>
</dbReference>
<reference evidence="5 8" key="2">
    <citation type="submission" date="2015-07" db="EMBL/GenBank/DDBJ databases">
        <authorList>
            <person name="Cajimat M.N.B."/>
            <person name="Milazzo M.L."/>
            <person name="Fulhorst C.F."/>
        </authorList>
    </citation>
    <scope>NUCLEOTIDE SEQUENCE [LARGE SCALE GENOMIC DNA]</scope>
    <source>
        <strain evidence="5">Single colony</strain>
    </source>
</reference>
<dbReference type="Proteomes" id="UP000239560">
    <property type="component" value="Unassembled WGS sequence"/>
</dbReference>
<dbReference type="GO" id="GO:0006284">
    <property type="term" value="P:base-excision repair"/>
    <property type="evidence" value="ECO:0007669"/>
    <property type="project" value="TreeGrafter"/>
</dbReference>
<dbReference type="PANTHER" id="PTHR15114">
    <property type="entry name" value="REPLICATION PROTEIN A3"/>
    <property type="match status" value="1"/>
</dbReference>
<dbReference type="Gene3D" id="2.40.50.140">
    <property type="entry name" value="Nucleic acid-binding proteins"/>
    <property type="match status" value="1"/>
</dbReference>
<dbReference type="CDD" id="cd04479">
    <property type="entry name" value="RPA3"/>
    <property type="match status" value="1"/>
</dbReference>
<evidence type="ECO:0000256" key="3">
    <source>
        <dbReference type="ARBA" id="ARBA00023242"/>
    </source>
</evidence>
<dbReference type="GO" id="GO:0003684">
    <property type="term" value="F:damaged DNA binding"/>
    <property type="evidence" value="ECO:0007669"/>
    <property type="project" value="TreeGrafter"/>
</dbReference>
<evidence type="ECO:0000313" key="7">
    <source>
        <dbReference type="EMBL" id="PRQ77543.1"/>
    </source>
</evidence>
<organism evidence="4">
    <name type="scientific">Rhodotorula toruloides</name>
    <name type="common">Yeast</name>
    <name type="synonym">Rhodosporidium toruloides</name>
    <dbReference type="NCBI Taxonomy" id="5286"/>
    <lineage>
        <taxon>Eukaryota</taxon>
        <taxon>Fungi</taxon>
        <taxon>Dikarya</taxon>
        <taxon>Basidiomycota</taxon>
        <taxon>Pucciniomycotina</taxon>
        <taxon>Microbotryomycetes</taxon>
        <taxon>Sporidiobolales</taxon>
        <taxon>Sporidiobolaceae</taxon>
        <taxon>Rhodotorula</taxon>
    </lineage>
</organism>
<evidence type="ECO:0000313" key="5">
    <source>
        <dbReference type="EMBL" id="CTR04356.1"/>
    </source>
</evidence>
<dbReference type="EMBL" id="BJWK01000006">
    <property type="protein sequence ID" value="GEM08719.1"/>
    <property type="molecule type" value="Genomic_DNA"/>
</dbReference>
<dbReference type="EMBL" id="CWKI01000001">
    <property type="protein sequence ID" value="CTR04356.1"/>
    <property type="molecule type" value="Genomic_DNA"/>
</dbReference>
<dbReference type="OMA" id="MEITTTY"/>
<evidence type="ECO:0000313" key="8">
    <source>
        <dbReference type="Proteomes" id="UP000199069"/>
    </source>
</evidence>
<dbReference type="AlphaFoldDB" id="A0A061AG45"/>
<sequence length="108" mass="11505">MDRPTPRVNGAKLAQSSPGSTVRLIGKVISLDAEQALLEAADGAQVTVKLMHDSVLSSTFVEVIGKVQSETSMQELSTLNLGDNIDMEVANKVVELTHQYPDVFPPGA</sequence>
<comment type="similarity">
    <text evidence="2">Belongs to the replication factor A protein 3 family.</text>
</comment>
<dbReference type="EMBL" id="LCTV02000001">
    <property type="protein sequence ID" value="PRQ77543.1"/>
    <property type="molecule type" value="Genomic_DNA"/>
</dbReference>
<dbReference type="InterPro" id="IPR012340">
    <property type="entry name" value="NA-bd_OB-fold"/>
</dbReference>
<evidence type="ECO:0000256" key="1">
    <source>
        <dbReference type="ARBA" id="ARBA00004123"/>
    </source>
</evidence>
<dbReference type="Proteomes" id="UP000199069">
    <property type="component" value="Unassembled WGS sequence"/>
</dbReference>
<evidence type="ECO:0000313" key="10">
    <source>
        <dbReference type="Proteomes" id="UP000321518"/>
    </source>
</evidence>
<dbReference type="GO" id="GO:0005662">
    <property type="term" value="C:DNA replication factor A complex"/>
    <property type="evidence" value="ECO:0007669"/>
    <property type="project" value="TreeGrafter"/>
</dbReference>
<dbReference type="GO" id="GO:0003697">
    <property type="term" value="F:single-stranded DNA binding"/>
    <property type="evidence" value="ECO:0007669"/>
    <property type="project" value="TreeGrafter"/>
</dbReference>